<protein>
    <submittedName>
        <fullName evidence="2">Glyoxalase</fullName>
    </submittedName>
</protein>
<dbReference type="SUPFAM" id="SSF54593">
    <property type="entry name" value="Glyoxalase/Bleomycin resistance protein/Dihydroxybiphenyl dioxygenase"/>
    <property type="match status" value="2"/>
</dbReference>
<gene>
    <name evidence="2" type="ORF">SAMEA4384403_01365</name>
</gene>
<dbReference type="Proteomes" id="UP000242084">
    <property type="component" value="Chromosome 1"/>
</dbReference>
<dbReference type="EMBL" id="LT906462">
    <property type="protein sequence ID" value="SNV68210.1"/>
    <property type="molecule type" value="Genomic_DNA"/>
</dbReference>
<organism evidence="2 3">
    <name type="scientific">Mammaliicoccus stepanovicii</name>
    <dbReference type="NCBI Taxonomy" id="643214"/>
    <lineage>
        <taxon>Bacteria</taxon>
        <taxon>Bacillati</taxon>
        <taxon>Bacillota</taxon>
        <taxon>Bacilli</taxon>
        <taxon>Bacillales</taxon>
        <taxon>Staphylococcaceae</taxon>
        <taxon>Mammaliicoccus</taxon>
    </lineage>
</organism>
<evidence type="ECO:0000313" key="3">
    <source>
        <dbReference type="Proteomes" id="UP000242084"/>
    </source>
</evidence>
<dbReference type="RefSeq" id="WP_095088033.1">
    <property type="nucleotide sequence ID" value="NZ_BMDM01000005.1"/>
</dbReference>
<sequence length="271" mass="30219">MIGLRSVTLWTHDLQETELFFKDILGLNTLLNKDTNILHIGDAHLAPGTRVIFKKYLGESTNLESHFYGVALRVPTDLALYEYKEQFDKHNVKYESVHQLNGKHLFKFYDNNGHAFFLISDELNVGIPLGTANDAGPISPIHQVQGIGPVMIKSPETPVTGGLLKNIFNLQMLAEYKTIEDEAALVFKIGSGGNGGELHLIDSPQAIESLDTPIERVAISIDQVDHFEAIVNQLKELELEHQIIQHEEGLISLYVRDITGIIITITLDTTN</sequence>
<dbReference type="PROSITE" id="PS51819">
    <property type="entry name" value="VOC"/>
    <property type="match status" value="1"/>
</dbReference>
<feature type="domain" description="VOC" evidence="1">
    <location>
        <begin position="3"/>
        <end position="121"/>
    </location>
</feature>
<accession>A0A239ZBK9</accession>
<name>A0A239ZBK9_9STAP</name>
<dbReference type="InterPro" id="IPR029068">
    <property type="entry name" value="Glyas_Bleomycin-R_OHBP_Dase"/>
</dbReference>
<evidence type="ECO:0000313" key="2">
    <source>
        <dbReference type="EMBL" id="SNV68210.1"/>
    </source>
</evidence>
<keyword evidence="3" id="KW-1185">Reference proteome</keyword>
<dbReference type="PANTHER" id="PTHR36110">
    <property type="entry name" value="RING-CLEAVING DIOXYGENASE MHQE-RELATED"/>
    <property type="match status" value="1"/>
</dbReference>
<dbReference type="KEGG" id="sste:SAMEA4384403_1365"/>
<reference evidence="2 3" key="1">
    <citation type="submission" date="2017-06" db="EMBL/GenBank/DDBJ databases">
        <authorList>
            <consortium name="Pathogen Informatics"/>
        </authorList>
    </citation>
    <scope>NUCLEOTIDE SEQUENCE [LARGE SCALE GENOMIC DNA]</scope>
    <source>
        <strain evidence="2 3">NCTC13839</strain>
    </source>
</reference>
<dbReference type="InterPro" id="IPR037523">
    <property type="entry name" value="VOC_core"/>
</dbReference>
<dbReference type="AlphaFoldDB" id="A0A239ZBK9"/>
<dbReference type="Gene3D" id="3.10.180.10">
    <property type="entry name" value="2,3-Dihydroxybiphenyl 1,2-Dioxygenase, domain 1"/>
    <property type="match status" value="1"/>
</dbReference>
<evidence type="ECO:0000259" key="1">
    <source>
        <dbReference type="PROSITE" id="PS51819"/>
    </source>
</evidence>
<dbReference type="PANTHER" id="PTHR36110:SF4">
    <property type="entry name" value="RING-CLEAVING DIOXYGENASE MHQA-RELATED"/>
    <property type="match status" value="1"/>
</dbReference>
<dbReference type="OrthoDB" id="2408010at2"/>
<proteinExistence type="predicted"/>
<dbReference type="InterPro" id="IPR052537">
    <property type="entry name" value="Extradiol_RC_dioxygenase"/>
</dbReference>